<gene>
    <name evidence="1" type="ORF">KN1_13110</name>
</gene>
<dbReference type="KEGG" id="csty:KN1_13110"/>
<name>A0A8D5U732_9CREN</name>
<dbReference type="Proteomes" id="UP000825123">
    <property type="component" value="Chromosome"/>
</dbReference>
<sequence>MAKPNLSLNPQKGLKGTWVNVLGKIKCKKLKPQNVLKDIPLVIVFALQIRLLIKGVEKQRWEVLKKFDQIKD</sequence>
<dbReference type="GeneID" id="66163040"/>
<dbReference type="RefSeq" id="WP_221290195.1">
    <property type="nucleotide sequence ID" value="NZ_AP024597.1"/>
</dbReference>
<evidence type="ECO:0000313" key="2">
    <source>
        <dbReference type="Proteomes" id="UP000825123"/>
    </source>
</evidence>
<keyword evidence="2" id="KW-1185">Reference proteome</keyword>
<dbReference type="EMBL" id="AP024597">
    <property type="protein sequence ID" value="BCU70014.1"/>
    <property type="molecule type" value="Genomic_DNA"/>
</dbReference>
<reference evidence="1 2" key="1">
    <citation type="submission" date="2021-04" db="EMBL/GenBank/DDBJ databases">
        <title>Complete genome sequence of Stygiolobus sp. KN-1.</title>
        <authorList>
            <person name="Nakamura K."/>
            <person name="Sakai H."/>
            <person name="Kurosawa N."/>
        </authorList>
    </citation>
    <scope>NUCLEOTIDE SEQUENCE [LARGE SCALE GENOMIC DNA]</scope>
    <source>
        <strain evidence="1 2">KN-1</strain>
    </source>
</reference>
<dbReference type="AlphaFoldDB" id="A0A8D5U732"/>
<evidence type="ECO:0000313" key="1">
    <source>
        <dbReference type="EMBL" id="BCU70014.1"/>
    </source>
</evidence>
<proteinExistence type="predicted"/>
<protein>
    <submittedName>
        <fullName evidence="1">Uncharacterized protein</fullName>
    </submittedName>
</protein>
<accession>A0A8D5U732</accession>
<organism evidence="1 2">
    <name type="scientific">Stygiolobus caldivivus</name>
    <dbReference type="NCBI Taxonomy" id="2824673"/>
    <lineage>
        <taxon>Archaea</taxon>
        <taxon>Thermoproteota</taxon>
        <taxon>Thermoprotei</taxon>
        <taxon>Sulfolobales</taxon>
        <taxon>Sulfolobaceae</taxon>
        <taxon>Stygiolobus</taxon>
    </lineage>
</organism>